<sequence>MAESKGLSPGPDSKIVSPAPAAVTPSKGAGGRRGSASTKSSSSAKSKGSVDRKKRKQRKAPVTDQAGNKANVQPPEKADDKPTAEPPAETSPQEDGRQEAPAAAPSGRARDATFDSVFLPMAPTSLPSQSPPVAMPDTILAKTPASEPLDTKQEVTFGLIVPWVPVTEPSSVPGDVTRDSLLRKASAFGPPIPPRDVALEVVLREKSTSGTLPQPCDDVHEAIAQVPPVPSESVQVPKVAEWSLRPPSKRVFSAGQKYGKGTTAMCFQVLLLVAAVLVIVALVKYFSKPEDPPKEALCATKDCSEFGRELSAAINKAADPCHDFHSFVCGGWEDPTRREATEVRMAAAAADLAIAEIKNDEGHTSKATQFFYSCYTASVQREENLREFAELRRSVGLSWPERKPNGSAHPLDVMVNLAINWEMNFLFDLSAVSVRESTALLFSRGRLDAGWEQSGYYAWALYEYEDYVSKYYEILGVSDGQVDIESANLLKLEKAILHAKVAFLYDAPRQSWFKLSDLDRRTKTASAALWLRFLTTHDKQFNWTADSTVITEDVQIFRSLDKLMKDFDHDQLIIGLSWMFIQTHLWAVYGEPSIRFHGTSDVLSNVRNRGCVEYVNSRLGLLSLSQTINERYGSSENRLHVVSFLYRINQNVKRLINNLTWMDDDSKRVAYRKLENMTKVLMPDDSFFERTKRDKLYSVFPNMAGNTFVTNIVKASEVYRGLRNHEHFADLYSVRVYPRFGRETYLYLPNLMKLGFLDLYPPLFFKNATLAIIYGGLGSFAARQMAKSFDDVGVTVDDEGQRGIWLGPNAAAVHAEKVSCNVRASSYGGEWRPLRLFPVVAGLEIAYQSYMAAVEADYRALEDFRVHHLEAFTDDQVFFLTYCYALCSKRPQTMGDECNVPLKNSKRFAAAFSCPENSRMNPRVKCTFFDP</sequence>
<accession>A0ACB8CFL4</accession>
<name>A0ACB8CFL4_DERSI</name>
<keyword evidence="2" id="KW-1185">Reference proteome</keyword>
<organism evidence="1 2">
    <name type="scientific">Dermacentor silvarum</name>
    <name type="common">Tick</name>
    <dbReference type="NCBI Taxonomy" id="543639"/>
    <lineage>
        <taxon>Eukaryota</taxon>
        <taxon>Metazoa</taxon>
        <taxon>Ecdysozoa</taxon>
        <taxon>Arthropoda</taxon>
        <taxon>Chelicerata</taxon>
        <taxon>Arachnida</taxon>
        <taxon>Acari</taxon>
        <taxon>Parasitiformes</taxon>
        <taxon>Ixodida</taxon>
        <taxon>Ixodoidea</taxon>
        <taxon>Ixodidae</taxon>
        <taxon>Rhipicephalinae</taxon>
        <taxon>Dermacentor</taxon>
    </lineage>
</organism>
<evidence type="ECO:0000313" key="1">
    <source>
        <dbReference type="EMBL" id="KAH7941519.1"/>
    </source>
</evidence>
<gene>
    <name evidence="1" type="ORF">HPB49_014609</name>
</gene>
<proteinExistence type="predicted"/>
<comment type="caution">
    <text evidence="1">The sequence shown here is derived from an EMBL/GenBank/DDBJ whole genome shotgun (WGS) entry which is preliminary data.</text>
</comment>
<evidence type="ECO:0000313" key="2">
    <source>
        <dbReference type="Proteomes" id="UP000821865"/>
    </source>
</evidence>
<reference evidence="1" key="1">
    <citation type="submission" date="2020-05" db="EMBL/GenBank/DDBJ databases">
        <title>Large-scale comparative analyses of tick genomes elucidate their genetic diversity and vector capacities.</title>
        <authorList>
            <person name="Jia N."/>
            <person name="Wang J."/>
            <person name="Shi W."/>
            <person name="Du L."/>
            <person name="Sun Y."/>
            <person name="Zhan W."/>
            <person name="Jiang J."/>
            <person name="Wang Q."/>
            <person name="Zhang B."/>
            <person name="Ji P."/>
            <person name="Sakyi L.B."/>
            <person name="Cui X."/>
            <person name="Yuan T."/>
            <person name="Jiang B."/>
            <person name="Yang W."/>
            <person name="Lam T.T.-Y."/>
            <person name="Chang Q."/>
            <person name="Ding S."/>
            <person name="Wang X."/>
            <person name="Zhu J."/>
            <person name="Ruan X."/>
            <person name="Zhao L."/>
            <person name="Wei J."/>
            <person name="Que T."/>
            <person name="Du C."/>
            <person name="Cheng J."/>
            <person name="Dai P."/>
            <person name="Han X."/>
            <person name="Huang E."/>
            <person name="Gao Y."/>
            <person name="Liu J."/>
            <person name="Shao H."/>
            <person name="Ye R."/>
            <person name="Li L."/>
            <person name="Wei W."/>
            <person name="Wang X."/>
            <person name="Wang C."/>
            <person name="Yang T."/>
            <person name="Huo Q."/>
            <person name="Li W."/>
            <person name="Guo W."/>
            <person name="Chen H."/>
            <person name="Zhou L."/>
            <person name="Ni X."/>
            <person name="Tian J."/>
            <person name="Zhou Y."/>
            <person name="Sheng Y."/>
            <person name="Liu T."/>
            <person name="Pan Y."/>
            <person name="Xia L."/>
            <person name="Li J."/>
            <person name="Zhao F."/>
            <person name="Cao W."/>
        </authorList>
    </citation>
    <scope>NUCLEOTIDE SEQUENCE</scope>
    <source>
        <strain evidence="1">Dsil-2018</strain>
    </source>
</reference>
<protein>
    <submittedName>
        <fullName evidence="1">Uncharacterized protein</fullName>
    </submittedName>
</protein>
<dbReference type="Proteomes" id="UP000821865">
    <property type="component" value="Chromosome 7"/>
</dbReference>
<dbReference type="EMBL" id="CM023476">
    <property type="protein sequence ID" value="KAH7941519.1"/>
    <property type="molecule type" value="Genomic_DNA"/>
</dbReference>